<feature type="transmembrane region" description="Helical" evidence="8">
    <location>
        <begin position="289"/>
        <end position="306"/>
    </location>
</feature>
<name>A0A8H7QHU0_9FUNG</name>
<reference evidence="10" key="1">
    <citation type="submission" date="2020-12" db="EMBL/GenBank/DDBJ databases">
        <title>Metabolic potential, ecology and presence of endohyphal bacteria is reflected in genomic diversity of Mucoromycotina.</title>
        <authorList>
            <person name="Muszewska A."/>
            <person name="Okrasinska A."/>
            <person name="Steczkiewicz K."/>
            <person name="Drgas O."/>
            <person name="Orlowska M."/>
            <person name="Perlinska-Lenart U."/>
            <person name="Aleksandrzak-Piekarczyk T."/>
            <person name="Szatraj K."/>
            <person name="Zielenkiewicz U."/>
            <person name="Pilsyk S."/>
            <person name="Malc E."/>
            <person name="Mieczkowski P."/>
            <person name="Kruszewska J.S."/>
            <person name="Biernat P."/>
            <person name="Pawlowska J."/>
        </authorList>
    </citation>
    <scope>NUCLEOTIDE SEQUENCE</scope>
    <source>
        <strain evidence="10">WA0000017839</strain>
    </source>
</reference>
<evidence type="ECO:0000313" key="11">
    <source>
        <dbReference type="Proteomes" id="UP000603453"/>
    </source>
</evidence>
<feature type="domain" description="Wax synthase" evidence="9">
    <location>
        <begin position="207"/>
        <end position="293"/>
    </location>
</feature>
<keyword evidence="6 8" id="KW-1133">Transmembrane helix</keyword>
<gene>
    <name evidence="10" type="ORF">INT47_000777</name>
</gene>
<dbReference type="GO" id="GO:0016020">
    <property type="term" value="C:membrane"/>
    <property type="evidence" value="ECO:0007669"/>
    <property type="project" value="UniProtKB-SubCell"/>
</dbReference>
<evidence type="ECO:0000259" key="9">
    <source>
        <dbReference type="Pfam" id="PF13813"/>
    </source>
</evidence>
<dbReference type="GO" id="GO:0006629">
    <property type="term" value="P:lipid metabolic process"/>
    <property type="evidence" value="ECO:0007669"/>
    <property type="project" value="InterPro"/>
</dbReference>
<keyword evidence="7 8" id="KW-0472">Membrane</keyword>
<evidence type="ECO:0000256" key="4">
    <source>
        <dbReference type="ARBA" id="ARBA00022679"/>
    </source>
</evidence>
<dbReference type="AlphaFoldDB" id="A0A8H7QHU0"/>
<dbReference type="OrthoDB" id="1077582at2759"/>
<evidence type="ECO:0000256" key="1">
    <source>
        <dbReference type="ARBA" id="ARBA00004141"/>
    </source>
</evidence>
<organism evidence="10 11">
    <name type="scientific">Mucor saturninus</name>
    <dbReference type="NCBI Taxonomy" id="64648"/>
    <lineage>
        <taxon>Eukaryota</taxon>
        <taxon>Fungi</taxon>
        <taxon>Fungi incertae sedis</taxon>
        <taxon>Mucoromycota</taxon>
        <taxon>Mucoromycotina</taxon>
        <taxon>Mucoromycetes</taxon>
        <taxon>Mucorales</taxon>
        <taxon>Mucorineae</taxon>
        <taxon>Mucoraceae</taxon>
        <taxon>Mucor</taxon>
    </lineage>
</organism>
<comment type="subcellular location">
    <subcellularLocation>
        <location evidence="1">Membrane</location>
        <topology evidence="1">Multi-pass membrane protein</topology>
    </subcellularLocation>
</comment>
<dbReference type="InterPro" id="IPR044851">
    <property type="entry name" value="Wax_synthase"/>
</dbReference>
<feature type="transmembrane region" description="Helical" evidence="8">
    <location>
        <begin position="53"/>
        <end position="71"/>
    </location>
</feature>
<evidence type="ECO:0000313" key="10">
    <source>
        <dbReference type="EMBL" id="KAG2191985.1"/>
    </source>
</evidence>
<keyword evidence="5 8" id="KW-0812">Transmembrane</keyword>
<evidence type="ECO:0000256" key="2">
    <source>
        <dbReference type="ARBA" id="ARBA00005179"/>
    </source>
</evidence>
<evidence type="ECO:0000256" key="8">
    <source>
        <dbReference type="SAM" id="Phobius"/>
    </source>
</evidence>
<keyword evidence="11" id="KW-1185">Reference proteome</keyword>
<feature type="transmembrane region" description="Helical" evidence="8">
    <location>
        <begin position="262"/>
        <end position="283"/>
    </location>
</feature>
<proteinExistence type="inferred from homology"/>
<dbReference type="InterPro" id="IPR032805">
    <property type="entry name" value="Wax_synthase_dom"/>
</dbReference>
<dbReference type="PANTHER" id="PTHR31595:SF57">
    <property type="entry name" value="OS04G0481900 PROTEIN"/>
    <property type="match status" value="1"/>
</dbReference>
<protein>
    <recommendedName>
        <fullName evidence="9">Wax synthase domain-containing protein</fullName>
    </recommendedName>
</protein>
<evidence type="ECO:0000256" key="3">
    <source>
        <dbReference type="ARBA" id="ARBA00007282"/>
    </source>
</evidence>
<dbReference type="GO" id="GO:0008374">
    <property type="term" value="F:O-acyltransferase activity"/>
    <property type="evidence" value="ECO:0007669"/>
    <property type="project" value="InterPro"/>
</dbReference>
<evidence type="ECO:0000256" key="5">
    <source>
        <dbReference type="ARBA" id="ARBA00022692"/>
    </source>
</evidence>
<dbReference type="Pfam" id="PF13813">
    <property type="entry name" value="MBOAT_2"/>
    <property type="match status" value="1"/>
</dbReference>
<sequence>MSSSPYTSYVVDIHLPPAIIIPPVILTLVYALVLTIDYVLIKNEAKLASIISPMKLRGLIAVYHFLLPIVFASKYDFGNISFMLQPWTTALQIVFLAKTDLSIKKWVAMLFKVATFQDDSPTTDTSREIRIKGLKKVARGSTKFVFMKLVLDGLLPKDLSDLLGMPVFSPRALFITYVLAFRIYCMMGVTDIIMGLVQCTCLIRFKDIFDNPFMASSPKDFWNKRWNRLVNSIFRQFIFLKAMDQDKKKEDKTGGGSSAMRYGLLVFVLSGLFHDFMIAAAARTITFELTAFFLIHGIAVALEVKYRKGKFKKEPTGIYSILCNLLTVLFFTTTGRLFLAPILRQEVFLRIAQQF</sequence>
<dbReference type="EMBL" id="JAEPRD010000330">
    <property type="protein sequence ID" value="KAG2191985.1"/>
    <property type="molecule type" value="Genomic_DNA"/>
</dbReference>
<accession>A0A8H7QHU0</accession>
<comment type="pathway">
    <text evidence="2">Secondary metabolite biosynthesis.</text>
</comment>
<feature type="transmembrane region" description="Helical" evidence="8">
    <location>
        <begin position="318"/>
        <end position="339"/>
    </location>
</feature>
<keyword evidence="4" id="KW-0808">Transferase</keyword>
<evidence type="ECO:0000256" key="6">
    <source>
        <dbReference type="ARBA" id="ARBA00022989"/>
    </source>
</evidence>
<comment type="similarity">
    <text evidence="3">Belongs to the wax synthase family.</text>
</comment>
<dbReference type="PANTHER" id="PTHR31595">
    <property type="entry name" value="LONG-CHAIN-ALCOHOL O-FATTY-ACYLTRANSFERASE 3-RELATED"/>
    <property type="match status" value="1"/>
</dbReference>
<dbReference type="Proteomes" id="UP000603453">
    <property type="component" value="Unassembled WGS sequence"/>
</dbReference>
<comment type="caution">
    <text evidence="10">The sequence shown here is derived from an EMBL/GenBank/DDBJ whole genome shotgun (WGS) entry which is preliminary data.</text>
</comment>
<feature type="transmembrane region" description="Helical" evidence="8">
    <location>
        <begin position="20"/>
        <end position="41"/>
    </location>
</feature>
<evidence type="ECO:0000256" key="7">
    <source>
        <dbReference type="ARBA" id="ARBA00023136"/>
    </source>
</evidence>